<name>A0A2N3KUJ5_9PROT</name>
<organism evidence="1 2">
    <name type="scientific">Thalassospira marina</name>
    <dbReference type="NCBI Taxonomy" id="2048283"/>
    <lineage>
        <taxon>Bacteria</taxon>
        <taxon>Pseudomonadati</taxon>
        <taxon>Pseudomonadota</taxon>
        <taxon>Alphaproteobacteria</taxon>
        <taxon>Rhodospirillales</taxon>
        <taxon>Thalassospiraceae</taxon>
        <taxon>Thalassospira</taxon>
    </lineage>
</organism>
<reference evidence="1 2" key="1">
    <citation type="submission" date="2017-09" db="EMBL/GenBank/DDBJ databases">
        <title>Biodiversity and function of Thalassospira species in the particle-attached aromatic-hydrocarbon-degrading consortia from the surface seawater of the South China Sea.</title>
        <authorList>
            <person name="Dong C."/>
            <person name="Liu R."/>
            <person name="Shao Z."/>
        </authorList>
    </citation>
    <scope>NUCLEOTIDE SEQUENCE [LARGE SCALE GENOMIC DNA]</scope>
    <source>
        <strain evidence="1 2">CSC1P2</strain>
    </source>
</reference>
<protein>
    <submittedName>
        <fullName evidence="1">Uncharacterized protein</fullName>
    </submittedName>
</protein>
<proteinExistence type="predicted"/>
<evidence type="ECO:0000313" key="1">
    <source>
        <dbReference type="EMBL" id="PKR54239.1"/>
    </source>
</evidence>
<accession>A0A2N3KUJ5</accession>
<comment type="caution">
    <text evidence="1">The sequence shown here is derived from an EMBL/GenBank/DDBJ whole genome shotgun (WGS) entry which is preliminary data.</text>
</comment>
<dbReference type="Proteomes" id="UP000233597">
    <property type="component" value="Unassembled WGS sequence"/>
</dbReference>
<dbReference type="EMBL" id="NWTK01000005">
    <property type="protein sequence ID" value="PKR54239.1"/>
    <property type="molecule type" value="Genomic_DNA"/>
</dbReference>
<evidence type="ECO:0000313" key="2">
    <source>
        <dbReference type="Proteomes" id="UP000233597"/>
    </source>
</evidence>
<dbReference type="AlphaFoldDB" id="A0A2N3KUJ5"/>
<sequence>MSNHGRGRILPDHSQDIQSAIQNLSHVIACEFGLDQPLSAPVAAPLCDPVAAIILRRITDDLTEISNHLDPDFTLDREGTEWAREKLEKAIADLRFIQDGRGA</sequence>
<dbReference type="RefSeq" id="WP_165791807.1">
    <property type="nucleotide sequence ID" value="NZ_NWTK01000005.1"/>
</dbReference>
<gene>
    <name evidence="1" type="ORF">COO20_08815</name>
</gene>